<keyword evidence="2" id="KW-1185">Reference proteome</keyword>
<reference evidence="1" key="1">
    <citation type="journal article" date="2020" name="Phytopathology">
        <title>Genome sequence of the chestnut blight fungus Cryphonectria parasitica EP155: A fundamental resource for an archetypical invasive plant pathogen.</title>
        <authorList>
            <person name="Crouch J.A."/>
            <person name="Dawe A."/>
            <person name="Aerts A."/>
            <person name="Barry K."/>
            <person name="Churchill A.C.L."/>
            <person name="Grimwood J."/>
            <person name="Hillman B."/>
            <person name="Milgroom M.G."/>
            <person name="Pangilinan J."/>
            <person name="Smith M."/>
            <person name="Salamov A."/>
            <person name="Schmutz J."/>
            <person name="Yadav J."/>
            <person name="Grigoriev I.V."/>
            <person name="Nuss D."/>
        </authorList>
    </citation>
    <scope>NUCLEOTIDE SEQUENCE</scope>
    <source>
        <strain evidence="1">EP155</strain>
    </source>
</reference>
<dbReference type="RefSeq" id="XP_040774663.1">
    <property type="nucleotide sequence ID" value="XM_040923607.1"/>
</dbReference>
<dbReference type="GeneID" id="63840736"/>
<dbReference type="Proteomes" id="UP000803844">
    <property type="component" value="Unassembled WGS sequence"/>
</dbReference>
<protein>
    <submittedName>
        <fullName evidence="1">Uncharacterized protein</fullName>
    </submittedName>
</protein>
<feature type="non-terminal residue" evidence="1">
    <location>
        <position position="79"/>
    </location>
</feature>
<proteinExistence type="predicted"/>
<sequence>MDMHTAELGNDFVTCTTHTDTETCTRLICAEGRPHGTTDVLRFGTPRGRTGPMATHFWAQHHPCLSALVFVMEVHPHAY</sequence>
<dbReference type="EMBL" id="MU032349">
    <property type="protein sequence ID" value="KAF3763702.1"/>
    <property type="molecule type" value="Genomic_DNA"/>
</dbReference>
<accession>A0A9P4XYJ7</accession>
<gene>
    <name evidence="1" type="ORF">M406DRAFT_357177</name>
</gene>
<organism evidence="1 2">
    <name type="scientific">Cryphonectria parasitica (strain ATCC 38755 / EP155)</name>
    <dbReference type="NCBI Taxonomy" id="660469"/>
    <lineage>
        <taxon>Eukaryota</taxon>
        <taxon>Fungi</taxon>
        <taxon>Dikarya</taxon>
        <taxon>Ascomycota</taxon>
        <taxon>Pezizomycotina</taxon>
        <taxon>Sordariomycetes</taxon>
        <taxon>Sordariomycetidae</taxon>
        <taxon>Diaporthales</taxon>
        <taxon>Cryphonectriaceae</taxon>
        <taxon>Cryphonectria-Endothia species complex</taxon>
        <taxon>Cryphonectria</taxon>
    </lineage>
</organism>
<evidence type="ECO:0000313" key="2">
    <source>
        <dbReference type="Proteomes" id="UP000803844"/>
    </source>
</evidence>
<name>A0A9P4XYJ7_CRYP1</name>
<evidence type="ECO:0000313" key="1">
    <source>
        <dbReference type="EMBL" id="KAF3763702.1"/>
    </source>
</evidence>
<comment type="caution">
    <text evidence="1">The sequence shown here is derived from an EMBL/GenBank/DDBJ whole genome shotgun (WGS) entry which is preliminary data.</text>
</comment>
<dbReference type="AlphaFoldDB" id="A0A9P4XYJ7"/>